<reference evidence="2" key="1">
    <citation type="submission" date="2021-06" db="EMBL/GenBank/DDBJ databases">
        <authorList>
            <person name="Kallberg Y."/>
            <person name="Tangrot J."/>
            <person name="Rosling A."/>
        </authorList>
    </citation>
    <scope>NUCLEOTIDE SEQUENCE</scope>
    <source>
        <strain evidence="2">IN212</strain>
    </source>
</reference>
<keyword evidence="3" id="KW-1185">Reference proteome</keyword>
<proteinExistence type="predicted"/>
<sequence>MTKTTPESPYEHLIKFLRENIKYLYRELRRLEQCMERDPTNEESFKQRIGEFQNLVKERKCVLDELIAYRTKFDKYAFTLEATQQIINDLKKQNEQMTTENEKLKEENKKLKEENSKLKMELEALKNQ</sequence>
<dbReference type="AlphaFoldDB" id="A0A9N9DAY3"/>
<gene>
    <name evidence="2" type="ORF">RFULGI_LOCUS7768</name>
</gene>
<dbReference type="Proteomes" id="UP000789396">
    <property type="component" value="Unassembled WGS sequence"/>
</dbReference>
<accession>A0A9N9DAY3</accession>
<name>A0A9N9DAY3_9GLOM</name>
<evidence type="ECO:0000313" key="2">
    <source>
        <dbReference type="EMBL" id="CAG8632397.1"/>
    </source>
</evidence>
<dbReference type="EMBL" id="CAJVPZ010011666">
    <property type="protein sequence ID" value="CAG8632397.1"/>
    <property type="molecule type" value="Genomic_DNA"/>
</dbReference>
<feature type="region of interest" description="Disordered" evidence="1">
    <location>
        <begin position="95"/>
        <end position="128"/>
    </location>
</feature>
<evidence type="ECO:0000313" key="3">
    <source>
        <dbReference type="Proteomes" id="UP000789396"/>
    </source>
</evidence>
<feature type="non-terminal residue" evidence="2">
    <location>
        <position position="128"/>
    </location>
</feature>
<comment type="caution">
    <text evidence="2">The sequence shown here is derived from an EMBL/GenBank/DDBJ whole genome shotgun (WGS) entry which is preliminary data.</text>
</comment>
<dbReference type="OrthoDB" id="10497817at2759"/>
<organism evidence="2 3">
    <name type="scientific">Racocetra fulgida</name>
    <dbReference type="NCBI Taxonomy" id="60492"/>
    <lineage>
        <taxon>Eukaryota</taxon>
        <taxon>Fungi</taxon>
        <taxon>Fungi incertae sedis</taxon>
        <taxon>Mucoromycota</taxon>
        <taxon>Glomeromycotina</taxon>
        <taxon>Glomeromycetes</taxon>
        <taxon>Diversisporales</taxon>
        <taxon>Gigasporaceae</taxon>
        <taxon>Racocetra</taxon>
    </lineage>
</organism>
<protein>
    <submittedName>
        <fullName evidence="2">17579_t:CDS:1</fullName>
    </submittedName>
</protein>
<evidence type="ECO:0000256" key="1">
    <source>
        <dbReference type="SAM" id="MobiDB-lite"/>
    </source>
</evidence>